<dbReference type="AlphaFoldDB" id="A0A819B1B7"/>
<organism evidence="3 4">
    <name type="scientific">Rotaria sordida</name>
    <dbReference type="NCBI Taxonomy" id="392033"/>
    <lineage>
        <taxon>Eukaryota</taxon>
        <taxon>Metazoa</taxon>
        <taxon>Spiralia</taxon>
        <taxon>Gnathifera</taxon>
        <taxon>Rotifera</taxon>
        <taxon>Eurotatoria</taxon>
        <taxon>Bdelloidea</taxon>
        <taxon>Philodinida</taxon>
        <taxon>Philodinidae</taxon>
        <taxon>Rotaria</taxon>
    </lineage>
</organism>
<evidence type="ECO:0000259" key="2">
    <source>
        <dbReference type="PROSITE" id="PS50835"/>
    </source>
</evidence>
<dbReference type="SUPFAM" id="SSF48726">
    <property type="entry name" value="Immunoglobulin"/>
    <property type="match status" value="1"/>
</dbReference>
<dbReference type="InterPro" id="IPR013783">
    <property type="entry name" value="Ig-like_fold"/>
</dbReference>
<dbReference type="SMART" id="SM00409">
    <property type="entry name" value="IG"/>
    <property type="match status" value="2"/>
</dbReference>
<dbReference type="Gene3D" id="2.60.40.10">
    <property type="entry name" value="Immunoglobulins"/>
    <property type="match status" value="1"/>
</dbReference>
<dbReference type="PROSITE" id="PS50835">
    <property type="entry name" value="IG_LIKE"/>
    <property type="match status" value="2"/>
</dbReference>
<gene>
    <name evidence="3" type="ORF">JBS370_LOCUS14866</name>
</gene>
<proteinExistence type="predicted"/>
<dbReference type="Proteomes" id="UP000663836">
    <property type="component" value="Unassembled WGS sequence"/>
</dbReference>
<reference evidence="3" key="1">
    <citation type="submission" date="2021-02" db="EMBL/GenBank/DDBJ databases">
        <authorList>
            <person name="Nowell W R."/>
        </authorList>
    </citation>
    <scope>NUCLEOTIDE SEQUENCE</scope>
</reference>
<evidence type="ECO:0000313" key="4">
    <source>
        <dbReference type="Proteomes" id="UP000663836"/>
    </source>
</evidence>
<dbReference type="InterPro" id="IPR003599">
    <property type="entry name" value="Ig_sub"/>
</dbReference>
<dbReference type="InterPro" id="IPR036179">
    <property type="entry name" value="Ig-like_dom_sf"/>
</dbReference>
<feature type="signal peptide" evidence="1">
    <location>
        <begin position="1"/>
        <end position="21"/>
    </location>
</feature>
<evidence type="ECO:0000313" key="3">
    <source>
        <dbReference type="EMBL" id="CAF3793152.1"/>
    </source>
</evidence>
<dbReference type="EMBL" id="CAJOBD010001375">
    <property type="protein sequence ID" value="CAF3793152.1"/>
    <property type="molecule type" value="Genomic_DNA"/>
</dbReference>
<keyword evidence="1" id="KW-0732">Signal</keyword>
<feature type="domain" description="Ig-like" evidence="2">
    <location>
        <begin position="23"/>
        <end position="136"/>
    </location>
</feature>
<protein>
    <recommendedName>
        <fullName evidence="2">Ig-like domain-containing protein</fullName>
    </recommendedName>
</protein>
<feature type="domain" description="Ig-like" evidence="2">
    <location>
        <begin position="174"/>
        <end position="226"/>
    </location>
</feature>
<accession>A0A819B1B7</accession>
<feature type="chain" id="PRO_5032355384" description="Ig-like domain-containing protein" evidence="1">
    <location>
        <begin position="22"/>
        <end position="246"/>
    </location>
</feature>
<comment type="caution">
    <text evidence="3">The sequence shown here is derived from an EMBL/GenBank/DDBJ whole genome shotgun (WGS) entry which is preliminary data.</text>
</comment>
<sequence>MKMITKYILYLLIILVNDCSSSPALLNRLRRHKAITFQSDLSSPIEFNINEGSKFRLTCSFLSSFDKIDIFWVHNNTLIESFISTNILEEEDDEVENSFLLASIISTIEIEKTHVDMNGPYKCIAMHNEIYSQQIFHIHVVASNINSIETNFSENTLVTVHTFQSLFEPRSQTSLMCRVGNNRKDKCNVQWFDPEDESLHTLNEETDLVLTNPNFEDNMGLYTCRICCHNQCQSLTAFVYPAGSEK</sequence>
<name>A0A819B1B7_9BILA</name>
<dbReference type="InterPro" id="IPR007110">
    <property type="entry name" value="Ig-like_dom"/>
</dbReference>
<evidence type="ECO:0000256" key="1">
    <source>
        <dbReference type="SAM" id="SignalP"/>
    </source>
</evidence>